<feature type="signal peptide" evidence="1">
    <location>
        <begin position="1"/>
        <end position="29"/>
    </location>
</feature>
<comment type="caution">
    <text evidence="2">The sequence shown here is derived from an EMBL/GenBank/DDBJ whole genome shotgun (WGS) entry which is preliminary data.</text>
</comment>
<dbReference type="Proteomes" id="UP000823772">
    <property type="component" value="Unassembled WGS sequence"/>
</dbReference>
<feature type="non-terminal residue" evidence="2">
    <location>
        <position position="1"/>
    </location>
</feature>
<proteinExistence type="predicted"/>
<protein>
    <recommendedName>
        <fullName evidence="4">Lipoprotein</fullName>
    </recommendedName>
</protein>
<evidence type="ECO:0000313" key="2">
    <source>
        <dbReference type="EMBL" id="MBO8481814.1"/>
    </source>
</evidence>
<reference evidence="2" key="1">
    <citation type="submission" date="2020-10" db="EMBL/GenBank/DDBJ databases">
        <authorList>
            <person name="Gilroy R."/>
        </authorList>
    </citation>
    <scope>NUCLEOTIDE SEQUENCE</scope>
    <source>
        <strain evidence="2">B3-2255</strain>
    </source>
</reference>
<organism evidence="2 3">
    <name type="scientific">Candidatus Merdivivens faecigallinarum</name>
    <dbReference type="NCBI Taxonomy" id="2840871"/>
    <lineage>
        <taxon>Bacteria</taxon>
        <taxon>Pseudomonadati</taxon>
        <taxon>Bacteroidota</taxon>
        <taxon>Bacteroidia</taxon>
        <taxon>Bacteroidales</taxon>
        <taxon>Muribaculaceae</taxon>
        <taxon>Muribaculaceae incertae sedis</taxon>
        <taxon>Candidatus Merdivivens</taxon>
    </lineage>
</organism>
<name>A0A9D9IZW4_9BACT</name>
<evidence type="ECO:0000313" key="3">
    <source>
        <dbReference type="Proteomes" id="UP000823772"/>
    </source>
</evidence>
<dbReference type="AlphaFoldDB" id="A0A9D9IZW4"/>
<reference evidence="2" key="2">
    <citation type="journal article" date="2021" name="PeerJ">
        <title>Extensive microbial diversity within the chicken gut microbiome revealed by metagenomics and culture.</title>
        <authorList>
            <person name="Gilroy R."/>
            <person name="Ravi A."/>
            <person name="Getino M."/>
            <person name="Pursley I."/>
            <person name="Horton D.L."/>
            <person name="Alikhan N.F."/>
            <person name="Baker D."/>
            <person name="Gharbi K."/>
            <person name="Hall N."/>
            <person name="Watson M."/>
            <person name="Adriaenssens E.M."/>
            <person name="Foster-Nyarko E."/>
            <person name="Jarju S."/>
            <person name="Secka A."/>
            <person name="Antonio M."/>
            <person name="Oren A."/>
            <person name="Chaudhuri R.R."/>
            <person name="La Ragione R."/>
            <person name="Hildebrand F."/>
            <person name="Pallen M.J."/>
        </authorList>
    </citation>
    <scope>NUCLEOTIDE SEQUENCE</scope>
    <source>
        <strain evidence="2">B3-2255</strain>
    </source>
</reference>
<evidence type="ECO:0000256" key="1">
    <source>
        <dbReference type="SAM" id="SignalP"/>
    </source>
</evidence>
<feature type="chain" id="PRO_5039689918" description="Lipoprotein" evidence="1">
    <location>
        <begin position="30"/>
        <end position="161"/>
    </location>
</feature>
<evidence type="ECO:0008006" key="4">
    <source>
        <dbReference type="Google" id="ProtNLM"/>
    </source>
</evidence>
<keyword evidence="1" id="KW-0732">Signal</keyword>
<sequence>KMPRTIIPRESRLLAAVLFCAAAVFPVSCNTGKESYFFDLTDGADDSTYVFSFGMKGFPSVYDVSFYTRLEGKNMDFYNSPAVSMDILLVSPSEKDYREHFVFVPGDVRNAYSGIRDISIPYREGVSVDEPGEWKMTVTVDRPDAYMAGLGLCLKEREEER</sequence>
<gene>
    <name evidence="2" type="ORF">IAC87_04635</name>
</gene>
<accession>A0A9D9IZW4</accession>
<dbReference type="EMBL" id="JADILY010000098">
    <property type="protein sequence ID" value="MBO8481814.1"/>
    <property type="molecule type" value="Genomic_DNA"/>
</dbReference>